<reference evidence="2" key="3">
    <citation type="journal article" date="2011" name="PLoS ONE">
        <title>Genome sequence of a mesophilic hydrogenotrophic methanogen Methanocella paludicola, the first cultivated representative of the order Methanocellales.</title>
        <authorList>
            <person name="Sakai S."/>
            <person name="Takaki Y."/>
            <person name="Shimamura S."/>
            <person name="Sekine M."/>
            <person name="Tajima T."/>
            <person name="Kosugi H."/>
            <person name="Ichikawa N."/>
            <person name="Tasumi E."/>
            <person name="Hiraki A.T."/>
            <person name="Shimizu A."/>
            <person name="Kato Y."/>
            <person name="Nishiko R."/>
            <person name="Mori K."/>
            <person name="Fujita N."/>
            <person name="Imachi H."/>
            <person name="Takai K."/>
        </authorList>
    </citation>
    <scope>NUCLEOTIDE SEQUENCE [LARGE SCALE GENOMIC DNA]</scope>
    <source>
        <strain evidence="2">DSM 17711 / JCM 13418 / NBRC 101707 / SANAE</strain>
    </source>
</reference>
<evidence type="ECO:0000313" key="1">
    <source>
        <dbReference type="EMBL" id="BAI62282.1"/>
    </source>
</evidence>
<name>D1Z0R0_METPS</name>
<accession>D1Z0R0</accession>
<proteinExistence type="predicted"/>
<evidence type="ECO:0000313" key="2">
    <source>
        <dbReference type="Proteomes" id="UP000001882"/>
    </source>
</evidence>
<gene>
    <name evidence="1" type="ordered locus">MCP_2210</name>
</gene>
<dbReference type="AlphaFoldDB" id="D1Z0R0"/>
<dbReference type="eggNOG" id="arCOG05148">
    <property type="taxonomic scope" value="Archaea"/>
</dbReference>
<reference evidence="1 2" key="1">
    <citation type="journal article" date="2007" name="Appl. Environ. Microbiol.">
        <title>Isolation of key methanogens for global methane emission from rice paddy fields: a novel isolate affiliated with the clone cluster rice cluster I.</title>
        <authorList>
            <person name="Sakai S."/>
            <person name="Imachi H."/>
            <person name="Sekiguchi Y."/>
            <person name="Ohashi A."/>
            <person name="Harada H."/>
            <person name="Kamagata Y."/>
        </authorList>
    </citation>
    <scope>NUCLEOTIDE SEQUENCE [LARGE SCALE GENOMIC DNA]</scope>
    <source>
        <strain evidence="2">DSM 17711 / JCM 13418 / NBRC 101707 / SANAE</strain>
    </source>
</reference>
<dbReference type="KEGG" id="mpd:MCP_2210"/>
<dbReference type="EMBL" id="AP011532">
    <property type="protein sequence ID" value="BAI62282.1"/>
    <property type="molecule type" value="Genomic_DNA"/>
</dbReference>
<dbReference type="RefSeq" id="WP_012900956.1">
    <property type="nucleotide sequence ID" value="NC_013665.1"/>
</dbReference>
<keyword evidence="2" id="KW-1185">Reference proteome</keyword>
<organism evidence="1 2">
    <name type="scientific">Methanocella paludicola (strain DSM 17711 / JCM 13418 / NBRC 101707 / SANAE)</name>
    <dbReference type="NCBI Taxonomy" id="304371"/>
    <lineage>
        <taxon>Archaea</taxon>
        <taxon>Methanobacteriati</taxon>
        <taxon>Methanobacteriota</taxon>
        <taxon>Stenosarchaea group</taxon>
        <taxon>Methanomicrobia</taxon>
        <taxon>Methanocellales</taxon>
        <taxon>Methanocellaceae</taxon>
        <taxon>Methanocella</taxon>
    </lineage>
</organism>
<dbReference type="InParanoid" id="D1Z0R0"/>
<dbReference type="OrthoDB" id="116925at2157"/>
<dbReference type="Proteomes" id="UP000001882">
    <property type="component" value="Chromosome"/>
</dbReference>
<protein>
    <submittedName>
        <fullName evidence="1">Uncharacterized protein</fullName>
    </submittedName>
</protein>
<sequence length="99" mass="11799">MLDIPDKQEGTESKAVGFQPKLDTIRMIEDFIKEHSGNYKKRALWEHLPKKMMYQTFCNAFDYLLESGKIARDSKGYVIWIWNPKIVKEYLLRDDLTIR</sequence>
<reference evidence="1 2" key="2">
    <citation type="journal article" date="2008" name="Int. J. Syst. Evol. Microbiol.">
        <title>Methanocella paludicola gen. nov., sp. nov., a methane-producing archaeon, the first isolate of the lineage 'Rice Cluster I', and proposal of the new archaeal order Methanocellales ord. nov.</title>
        <authorList>
            <person name="Sakai S."/>
            <person name="Imachi H."/>
            <person name="Hanada S."/>
            <person name="Ohashi A."/>
            <person name="Harada H."/>
            <person name="Kamagata Y."/>
        </authorList>
    </citation>
    <scope>NUCLEOTIDE SEQUENCE [LARGE SCALE GENOMIC DNA]</scope>
    <source>
        <strain evidence="2">DSM 17711 / JCM 13418 / NBRC 101707 / SANAE</strain>
    </source>
</reference>
<dbReference type="STRING" id="304371.MCP_2210"/>
<dbReference type="GeneID" id="8682055"/>